<evidence type="ECO:0000256" key="8">
    <source>
        <dbReference type="HAMAP-Rule" id="MF_01331"/>
    </source>
</evidence>
<dbReference type="InterPro" id="IPR005727">
    <property type="entry name" value="Ribosomal_uL22_bac/chlpt-type"/>
</dbReference>
<sequence>MEAKAVARFVRMSPRKVRLVADEIRGYAVGEALDILKFTNKRAIEPLTKVILSASANATVLNDKVDSTQLFIKKIYVDEGPIMKRFRPRARGRAARIRKRLSHITVVLSD</sequence>
<dbReference type="STRING" id="1218598.LEP1GSC060_0730"/>
<keyword evidence="3 8" id="KW-0694">RNA-binding</keyword>
<keyword evidence="2 8" id="KW-0699">rRNA-binding</keyword>
<evidence type="ECO:0000256" key="6">
    <source>
        <dbReference type="ARBA" id="ARBA00025084"/>
    </source>
</evidence>
<dbReference type="OrthoDB" id="9805969at2"/>
<reference evidence="12" key="1">
    <citation type="submission" date="2013-03" db="EMBL/GenBank/DDBJ databases">
        <authorList>
            <person name="Harkins D.M."/>
            <person name="Durkin A.S."/>
            <person name="Brinkac L.M."/>
            <person name="Haft D.H."/>
            <person name="Selengut J.D."/>
            <person name="Sanka R."/>
            <person name="DePew J."/>
            <person name="Purushe J."/>
            <person name="Hartskeerl R.A."/>
            <person name="Ahmed A."/>
            <person name="van der Linden H."/>
            <person name="Goris M.G.A."/>
            <person name="Vinetz J.M."/>
            <person name="Sutton G.G."/>
            <person name="Nierman W.C."/>
            <person name="Fouts D.E."/>
        </authorList>
    </citation>
    <scope>NUCLEOTIDE SEQUENCE [LARGE SCALE GENOMIC DNA]</scope>
    <source>
        <strain evidence="12">ICFT</strain>
    </source>
</reference>
<dbReference type="GO" id="GO:0003735">
    <property type="term" value="F:structural constituent of ribosome"/>
    <property type="evidence" value="ECO:0007669"/>
    <property type="project" value="InterPro"/>
</dbReference>
<evidence type="ECO:0000256" key="9">
    <source>
        <dbReference type="RuleBase" id="RU004005"/>
    </source>
</evidence>
<evidence type="ECO:0000256" key="10">
    <source>
        <dbReference type="RuleBase" id="RU004006"/>
    </source>
</evidence>
<comment type="similarity">
    <text evidence="1 8 9">Belongs to the universal ribosomal protein uL22 family.</text>
</comment>
<dbReference type="Gene3D" id="3.90.470.10">
    <property type="entry name" value="Ribosomal protein L22/L17"/>
    <property type="match status" value="1"/>
</dbReference>
<comment type="caution">
    <text evidence="12">The sequence shown here is derived from an EMBL/GenBank/DDBJ whole genome shotgun (WGS) entry which is preliminary data.</text>
</comment>
<dbReference type="PANTHER" id="PTHR13501">
    <property type="entry name" value="CHLOROPLAST 50S RIBOSOMAL PROTEIN L22-RELATED"/>
    <property type="match status" value="1"/>
</dbReference>
<dbReference type="GO" id="GO:0006412">
    <property type="term" value="P:translation"/>
    <property type="evidence" value="ECO:0007669"/>
    <property type="project" value="UniProtKB-UniRule"/>
</dbReference>
<dbReference type="CDD" id="cd00336">
    <property type="entry name" value="Ribosomal_L22"/>
    <property type="match status" value="1"/>
</dbReference>
<dbReference type="InterPro" id="IPR001063">
    <property type="entry name" value="Ribosomal_uL22"/>
</dbReference>
<evidence type="ECO:0000313" key="12">
    <source>
        <dbReference type="EMBL" id="EMY78353.1"/>
    </source>
</evidence>
<dbReference type="RefSeq" id="WP_003000017.1">
    <property type="nucleotide sequence ID" value="NZ_AOHC02000023.1"/>
</dbReference>
<evidence type="ECO:0000313" key="13">
    <source>
        <dbReference type="Proteomes" id="UP000012313"/>
    </source>
</evidence>
<dbReference type="HAMAP" id="MF_01331_B">
    <property type="entry name" value="Ribosomal_uL22_B"/>
    <property type="match status" value="1"/>
</dbReference>
<evidence type="ECO:0000256" key="7">
    <source>
        <dbReference type="ARBA" id="ARBA00035207"/>
    </source>
</evidence>
<evidence type="ECO:0000256" key="3">
    <source>
        <dbReference type="ARBA" id="ARBA00022884"/>
    </source>
</evidence>
<dbReference type="Pfam" id="PF00237">
    <property type="entry name" value="Ribosomal_L22"/>
    <property type="match status" value="1"/>
</dbReference>
<comment type="function">
    <text evidence="6">This protein binds specifically to 23S rRNA; its binding is stimulated by other ribosomal proteins, e.g. L4, L17, and L20. It is important during the early stages of 50S assembly. It makes multiple contacts with different domains of the 23S rRNA in the assembled 50S subunit and ribosome.</text>
</comment>
<comment type="subunit">
    <text evidence="8 10">Part of the 50S ribosomal subunit.</text>
</comment>
<evidence type="ECO:0000256" key="5">
    <source>
        <dbReference type="ARBA" id="ARBA00023274"/>
    </source>
</evidence>
<dbReference type="InterPro" id="IPR047867">
    <property type="entry name" value="Ribosomal_uL22_bac/org-type"/>
</dbReference>
<evidence type="ECO:0000256" key="11">
    <source>
        <dbReference type="RuleBase" id="RU004008"/>
    </source>
</evidence>
<keyword evidence="4 8" id="KW-0689">Ribosomal protein</keyword>
<dbReference type="FunFam" id="3.90.470.10:FF:000011">
    <property type="entry name" value="50S ribosomal protein L22"/>
    <property type="match status" value="1"/>
</dbReference>
<dbReference type="NCBIfam" id="TIGR01044">
    <property type="entry name" value="rplV_bact"/>
    <property type="match status" value="1"/>
</dbReference>
<keyword evidence="13" id="KW-1185">Reference proteome</keyword>
<organism evidence="12 13">
    <name type="scientific">Leptospira weilii serovar Ranarum str. ICFT</name>
    <dbReference type="NCBI Taxonomy" id="1218598"/>
    <lineage>
        <taxon>Bacteria</taxon>
        <taxon>Pseudomonadati</taxon>
        <taxon>Spirochaetota</taxon>
        <taxon>Spirochaetia</taxon>
        <taxon>Leptospirales</taxon>
        <taxon>Leptospiraceae</taxon>
        <taxon>Leptospira</taxon>
    </lineage>
</organism>
<name>N1WR99_9LEPT</name>
<gene>
    <name evidence="8 12" type="primary">rplV</name>
    <name evidence="12" type="ORF">LEP1GSC060_0730</name>
</gene>
<dbReference type="PANTHER" id="PTHR13501:SF8">
    <property type="entry name" value="LARGE RIBOSOMAL SUBUNIT PROTEIN UL22M"/>
    <property type="match status" value="1"/>
</dbReference>
<dbReference type="PROSITE" id="PS00464">
    <property type="entry name" value="RIBOSOMAL_L22"/>
    <property type="match status" value="1"/>
</dbReference>
<evidence type="ECO:0000256" key="4">
    <source>
        <dbReference type="ARBA" id="ARBA00022980"/>
    </source>
</evidence>
<dbReference type="InterPro" id="IPR036394">
    <property type="entry name" value="Ribosomal_uL22_sf"/>
</dbReference>
<dbReference type="InterPro" id="IPR018260">
    <property type="entry name" value="Ribosomal_uL22_CS"/>
</dbReference>
<keyword evidence="5 8" id="KW-0687">Ribonucleoprotein</keyword>
<evidence type="ECO:0000256" key="2">
    <source>
        <dbReference type="ARBA" id="ARBA00022730"/>
    </source>
</evidence>
<dbReference type="AlphaFoldDB" id="N1WR99"/>
<dbReference type="GO" id="GO:0022625">
    <property type="term" value="C:cytosolic large ribosomal subunit"/>
    <property type="evidence" value="ECO:0007669"/>
    <property type="project" value="TreeGrafter"/>
</dbReference>
<dbReference type="Proteomes" id="UP000012313">
    <property type="component" value="Unassembled WGS sequence"/>
</dbReference>
<comment type="function">
    <text evidence="8 11">This protein binds specifically to 23S rRNA; its binding is stimulated by other ribosomal proteins, e.g., L4, L17, and L20. It is important during the early stages of 50S assembly. It makes multiple contacts with different domains of the 23S rRNA in the assembled 50S subunit and ribosome.</text>
</comment>
<dbReference type="SUPFAM" id="SSF54843">
    <property type="entry name" value="Ribosomal protein L22"/>
    <property type="match status" value="1"/>
</dbReference>
<comment type="function">
    <text evidence="8">The globular domain of the protein is located near the polypeptide exit tunnel on the outside of the subunit, while an extended beta-hairpin is found that lines the wall of the exit tunnel in the center of the 70S ribosome.</text>
</comment>
<accession>N1WR99</accession>
<protein>
    <recommendedName>
        <fullName evidence="7 8">Large ribosomal subunit protein uL22</fullName>
    </recommendedName>
</protein>
<dbReference type="EMBL" id="AOHC02000023">
    <property type="protein sequence ID" value="EMY78353.1"/>
    <property type="molecule type" value="Genomic_DNA"/>
</dbReference>
<dbReference type="GO" id="GO:0019843">
    <property type="term" value="F:rRNA binding"/>
    <property type="evidence" value="ECO:0007669"/>
    <property type="project" value="UniProtKB-UniRule"/>
</dbReference>
<evidence type="ECO:0000256" key="1">
    <source>
        <dbReference type="ARBA" id="ARBA00009451"/>
    </source>
</evidence>
<proteinExistence type="inferred from homology"/>